<dbReference type="GO" id="GO:0016746">
    <property type="term" value="F:acyltransferase activity"/>
    <property type="evidence" value="ECO:0007669"/>
    <property type="project" value="UniProtKB-KW"/>
</dbReference>
<dbReference type="RefSeq" id="WP_307778951.1">
    <property type="nucleotide sequence ID" value="NZ_JAVFKP010000002.1"/>
</dbReference>
<keyword evidence="6" id="KW-1185">Reference proteome</keyword>
<evidence type="ECO:0000259" key="4">
    <source>
        <dbReference type="PROSITE" id="PS50893"/>
    </source>
</evidence>
<dbReference type="PANTHER" id="PTHR43553">
    <property type="entry name" value="HEAVY METAL TRANSPORTER"/>
    <property type="match status" value="1"/>
</dbReference>
<feature type="domain" description="ABC transporter" evidence="4">
    <location>
        <begin position="409"/>
        <end position="621"/>
    </location>
</feature>
<dbReference type="CDD" id="cd04301">
    <property type="entry name" value="NAT_SF"/>
    <property type="match status" value="1"/>
</dbReference>
<gene>
    <name evidence="5" type="ORF">RB624_09465</name>
</gene>
<organism evidence="5 6">
    <name type="scientific">Janthinobacterium lividum</name>
    <dbReference type="NCBI Taxonomy" id="29581"/>
    <lineage>
        <taxon>Bacteria</taxon>
        <taxon>Pseudomonadati</taxon>
        <taxon>Pseudomonadota</taxon>
        <taxon>Betaproteobacteria</taxon>
        <taxon>Burkholderiales</taxon>
        <taxon>Oxalobacteraceae</taxon>
        <taxon>Janthinobacterium</taxon>
    </lineage>
</organism>
<dbReference type="InterPro" id="IPR016181">
    <property type="entry name" value="Acyl_CoA_acyltransferase"/>
</dbReference>
<evidence type="ECO:0000313" key="6">
    <source>
        <dbReference type="Proteomes" id="UP001237592"/>
    </source>
</evidence>
<dbReference type="InterPro" id="IPR027417">
    <property type="entry name" value="P-loop_NTPase"/>
</dbReference>
<keyword evidence="1" id="KW-0813">Transport</keyword>
<accession>A0ABU0XRG8</accession>
<evidence type="ECO:0000256" key="2">
    <source>
        <dbReference type="ARBA" id="ARBA00022741"/>
    </source>
</evidence>
<evidence type="ECO:0000313" key="5">
    <source>
        <dbReference type="EMBL" id="MDQ4626112.1"/>
    </source>
</evidence>
<dbReference type="SUPFAM" id="SSF55729">
    <property type="entry name" value="Acyl-CoA N-acyltransferases (Nat)"/>
    <property type="match status" value="1"/>
</dbReference>
<dbReference type="SUPFAM" id="SSF52540">
    <property type="entry name" value="P-loop containing nucleoside triphosphate hydrolases"/>
    <property type="match status" value="1"/>
</dbReference>
<dbReference type="PROSITE" id="PS50893">
    <property type="entry name" value="ABC_TRANSPORTER_2"/>
    <property type="match status" value="1"/>
</dbReference>
<dbReference type="Pfam" id="PF00005">
    <property type="entry name" value="ABC_tran"/>
    <property type="match status" value="1"/>
</dbReference>
<dbReference type="Gene3D" id="3.40.50.300">
    <property type="entry name" value="P-loop containing nucleotide triphosphate hydrolases"/>
    <property type="match status" value="1"/>
</dbReference>
<sequence>MAKYEVRSMSVRECQKRLVLVNKEGGESSFSVHRFAMVGPGDEITLIASATNAKLTMRSKSDSTEIVVLPRFESHKEVSIGAERLNIVFAELSSDAEFQEYRRLEQFHYKGIDLSAGGSSDSVPKGSGGRKAILLATFSRNGVSRALGYIEIQMPLLMCKPRHDFFDRPFASGMNNISWNTWLGDGQKYVNRIARIARVVVDPEFRGIGLSTILVEKAKDFCRERWHIGGNRPLFLEISAEMLRYMDFVSRAGLQFVGQTEGNLQRIARDLNSIEKGASGKSGIMSLQRKYHSTFMAYCESTGCTFDEARIILADLLTSEDPRSEMASDEWLAFRPILRLPIPYFIGGLNPDSIEYVSEGVKALHLADPKELHTSTSLLSKKLRGNSENLTYTGIQVSVDYEIPLTSYVRLIMDSFGIETNRVHTRIVGPVDITLVQGMVSLITGASGAGKSVLLQALSGVMMADGLIKTVEKSPQLDSVRSLSPLPDKIPIFQYFANLYGPERAFDALCHVGLSEAMIFIKPFELLSVGQKYRAMFADLILSDADLWLIDEFCSNLDPITSKILAARLRKLAVANNCTIVVAAANTTHFIDALNPNKIFVVRIGGEVTEMGMKEYNNGFFNKGF</sequence>
<dbReference type="InterPro" id="IPR050095">
    <property type="entry name" value="ECF_ABC_transporter_ATP-bd"/>
</dbReference>
<dbReference type="Pfam" id="PF00583">
    <property type="entry name" value="Acetyltransf_1"/>
    <property type="match status" value="1"/>
</dbReference>
<protein>
    <submittedName>
        <fullName evidence="5">GNAT family N-acetyltransferase</fullName>
        <ecNumber evidence="5">2.3.1.-</ecNumber>
    </submittedName>
</protein>
<dbReference type="InterPro" id="IPR003439">
    <property type="entry name" value="ABC_transporter-like_ATP-bd"/>
</dbReference>
<dbReference type="EMBL" id="JAVFKP010000002">
    <property type="protein sequence ID" value="MDQ4626112.1"/>
    <property type="molecule type" value="Genomic_DNA"/>
</dbReference>
<keyword evidence="5" id="KW-0808">Transferase</keyword>
<evidence type="ECO:0000256" key="1">
    <source>
        <dbReference type="ARBA" id="ARBA00022448"/>
    </source>
</evidence>
<keyword evidence="3" id="KW-0067">ATP-binding</keyword>
<proteinExistence type="predicted"/>
<keyword evidence="2" id="KW-0547">Nucleotide-binding</keyword>
<dbReference type="CDD" id="cd00267">
    <property type="entry name" value="ABC_ATPase"/>
    <property type="match status" value="1"/>
</dbReference>
<dbReference type="EC" id="2.3.1.-" evidence="5"/>
<dbReference type="Proteomes" id="UP001237592">
    <property type="component" value="Unassembled WGS sequence"/>
</dbReference>
<evidence type="ECO:0000256" key="3">
    <source>
        <dbReference type="ARBA" id="ARBA00022840"/>
    </source>
</evidence>
<dbReference type="InterPro" id="IPR000182">
    <property type="entry name" value="GNAT_dom"/>
</dbReference>
<comment type="caution">
    <text evidence="5">The sequence shown here is derived from an EMBL/GenBank/DDBJ whole genome shotgun (WGS) entry which is preliminary data.</text>
</comment>
<reference evidence="5 6" key="1">
    <citation type="submission" date="2023-08" db="EMBL/GenBank/DDBJ databases">
        <title>Draft genome sequence of Janthinobacterium lividum.</title>
        <authorList>
            <person name="Chun B.H."/>
            <person name="Lee Y."/>
        </authorList>
    </citation>
    <scope>NUCLEOTIDE SEQUENCE [LARGE SCALE GENOMIC DNA]</scope>
    <source>
        <strain evidence="5 6">AMJK</strain>
    </source>
</reference>
<dbReference type="Gene3D" id="3.40.630.30">
    <property type="match status" value="1"/>
</dbReference>
<name>A0ABU0XRG8_9BURK</name>
<keyword evidence="5" id="KW-0012">Acyltransferase</keyword>